<dbReference type="GeneID" id="6750080"/>
<accession>B3RMA8</accession>
<dbReference type="GO" id="GO:0070840">
    <property type="term" value="F:dynein complex binding"/>
    <property type="evidence" value="ECO:0000318"/>
    <property type="project" value="GO_Central"/>
</dbReference>
<dbReference type="OrthoDB" id="2355at2759"/>
<dbReference type="HOGENOM" id="CLU_085418_1_0_1"/>
<evidence type="ECO:0000256" key="2">
    <source>
        <dbReference type="ARBA" id="ARBA00007719"/>
    </source>
</evidence>
<reference evidence="7 8" key="1">
    <citation type="journal article" date="2008" name="Nature">
        <title>The Trichoplax genome and the nature of placozoans.</title>
        <authorList>
            <person name="Srivastava M."/>
            <person name="Begovic E."/>
            <person name="Chapman J."/>
            <person name="Putnam N.H."/>
            <person name="Hellsten U."/>
            <person name="Kawashima T."/>
            <person name="Kuo A."/>
            <person name="Mitros T."/>
            <person name="Salamov A."/>
            <person name="Carpenter M.L."/>
            <person name="Signorovitch A.Y."/>
            <person name="Moreno M.A."/>
            <person name="Kamm K."/>
            <person name="Grimwood J."/>
            <person name="Schmutz J."/>
            <person name="Shapiro H."/>
            <person name="Grigoriev I.V."/>
            <person name="Buss L.W."/>
            <person name="Schierwater B."/>
            <person name="Dellaporta S.L."/>
            <person name="Rokhsar D.S."/>
        </authorList>
    </citation>
    <scope>NUCLEOTIDE SEQUENCE [LARGE SCALE GENOMIC DNA]</scope>
    <source>
        <strain evidence="7 8">Grell-BS-1999</strain>
    </source>
</reference>
<gene>
    <name evidence="7" type="ORF">TRIADDRAFT_18676</name>
</gene>
<evidence type="ECO:0000256" key="1">
    <source>
        <dbReference type="ARBA" id="ARBA00004245"/>
    </source>
</evidence>
<dbReference type="CDD" id="cd04646">
    <property type="entry name" value="LbH_Dynactin_6"/>
    <property type="match status" value="1"/>
</dbReference>
<dbReference type="STRING" id="10228.B3RMA8"/>
<dbReference type="RefSeq" id="XP_002108866.1">
    <property type="nucleotide sequence ID" value="XM_002108830.1"/>
</dbReference>
<keyword evidence="5" id="KW-0206">Cytoskeleton</keyword>
<keyword evidence="8" id="KW-1185">Reference proteome</keyword>
<dbReference type="PhylomeDB" id="B3RMA8"/>
<comment type="similarity">
    <text evidence="2">Belongs to the dynactin subunits 5/6 family. Dynactin subunit 6 subfamily.</text>
</comment>
<name>B3RMA8_TRIAD</name>
<dbReference type="AlphaFoldDB" id="B3RMA8"/>
<evidence type="ECO:0000256" key="6">
    <source>
        <dbReference type="ARBA" id="ARBA00034687"/>
    </source>
</evidence>
<dbReference type="eggNOG" id="KOG4042">
    <property type="taxonomic scope" value="Eukaryota"/>
</dbReference>
<dbReference type="SUPFAM" id="SSF51161">
    <property type="entry name" value="Trimeric LpxA-like enzymes"/>
    <property type="match status" value="1"/>
</dbReference>
<dbReference type="GO" id="GO:0007052">
    <property type="term" value="P:mitotic spindle organization"/>
    <property type="evidence" value="ECO:0000318"/>
    <property type="project" value="GO_Central"/>
</dbReference>
<dbReference type="CTD" id="6750080"/>
<dbReference type="GO" id="GO:0005869">
    <property type="term" value="C:dynactin complex"/>
    <property type="evidence" value="ECO:0000318"/>
    <property type="project" value="GO_Central"/>
</dbReference>
<proteinExistence type="inferred from homology"/>
<dbReference type="Proteomes" id="UP000009022">
    <property type="component" value="Unassembled WGS sequence"/>
</dbReference>
<feature type="non-terminal residue" evidence="7">
    <location>
        <position position="1"/>
    </location>
</feature>
<keyword evidence="4" id="KW-0963">Cytoplasm</keyword>
<dbReference type="Gene3D" id="2.160.10.10">
    <property type="entry name" value="Hexapeptide repeat proteins"/>
    <property type="match status" value="1"/>
</dbReference>
<dbReference type="KEGG" id="tad:TRIADDRAFT_18676"/>
<dbReference type="OMA" id="ITMQAET"/>
<organism evidence="7 8">
    <name type="scientific">Trichoplax adhaerens</name>
    <name type="common">Trichoplax reptans</name>
    <dbReference type="NCBI Taxonomy" id="10228"/>
    <lineage>
        <taxon>Eukaryota</taxon>
        <taxon>Metazoa</taxon>
        <taxon>Placozoa</taxon>
        <taxon>Uniplacotomia</taxon>
        <taxon>Trichoplacea</taxon>
        <taxon>Trichoplacidae</taxon>
        <taxon>Trichoplax</taxon>
    </lineage>
</organism>
<dbReference type="PANTHER" id="PTHR13072:SF0">
    <property type="entry name" value="DYNACTIN SUBUNIT 6"/>
    <property type="match status" value="1"/>
</dbReference>
<dbReference type="InParanoid" id="B3RMA8"/>
<evidence type="ECO:0000313" key="7">
    <source>
        <dbReference type="EMBL" id="EDV29664.1"/>
    </source>
</evidence>
<dbReference type="FunCoup" id="B3RMA8">
    <property type="interactions" value="1247"/>
</dbReference>
<evidence type="ECO:0000256" key="4">
    <source>
        <dbReference type="ARBA" id="ARBA00022490"/>
    </source>
</evidence>
<dbReference type="PANTHER" id="PTHR13072">
    <property type="entry name" value="DYNACTIN 6"/>
    <property type="match status" value="1"/>
</dbReference>
<dbReference type="EMBL" id="DS985241">
    <property type="protein sequence ID" value="EDV29664.1"/>
    <property type="molecule type" value="Genomic_DNA"/>
</dbReference>
<dbReference type="InterPro" id="IPR011004">
    <property type="entry name" value="Trimer_LpxA-like_sf"/>
</dbReference>
<evidence type="ECO:0000256" key="5">
    <source>
        <dbReference type="ARBA" id="ARBA00023212"/>
    </source>
</evidence>
<dbReference type="InterPro" id="IPR027777">
    <property type="entry name" value="DCTN6"/>
</dbReference>
<sequence>RIKIAPGAIVCQQAELKGEIYIGANTVVHPRAFIMAKAGPIHIGENNIIEEQAYIHNRLDKDKPEPVPMHIGDYNVFEVGCRIESKQIGNSNTFEAKAIVGRDTKITNNCIIGAHCQLSANETIPENTIVYGDECHQKQHNETPSKQDDQLGFLIKILPNYHNLKKSSKKKGSKDS</sequence>
<comment type="subcellular location">
    <subcellularLocation>
        <location evidence="1">Cytoplasm</location>
        <location evidence="1">Cytoskeleton</location>
    </subcellularLocation>
</comment>
<evidence type="ECO:0000313" key="8">
    <source>
        <dbReference type="Proteomes" id="UP000009022"/>
    </source>
</evidence>
<evidence type="ECO:0000256" key="3">
    <source>
        <dbReference type="ARBA" id="ARBA00016573"/>
    </source>
</evidence>
<protein>
    <recommendedName>
        <fullName evidence="3">Dynactin subunit 6</fullName>
    </recommendedName>
</protein>
<comment type="function">
    <text evidence="6">Part of the dynactin complex that activates the molecular motor dynein for ultra-processive transport along microtubules.</text>
</comment>